<name>A0A183P514_9TREM</name>
<sequence>MTRRRNGQGNIVDQRSVKDKEGKLIIEIQGQRNRWVEYFENILNRSALLNPPDIRAAHTHLSIDVTPTTTVEIRMVIRQIKSGKAAEPDNIPTEALKSAL</sequence>
<keyword evidence="2" id="KW-1185">Reference proteome</keyword>
<dbReference type="EMBL" id="UZAL01029715">
    <property type="protein sequence ID" value="VDP49941.1"/>
    <property type="molecule type" value="Genomic_DNA"/>
</dbReference>
<proteinExistence type="predicted"/>
<dbReference type="Proteomes" id="UP000269396">
    <property type="component" value="Unassembled WGS sequence"/>
</dbReference>
<reference evidence="1 2" key="1">
    <citation type="submission" date="2018-11" db="EMBL/GenBank/DDBJ databases">
        <authorList>
            <consortium name="Pathogen Informatics"/>
        </authorList>
    </citation>
    <scope>NUCLEOTIDE SEQUENCE [LARGE SCALE GENOMIC DNA]</scope>
    <source>
        <strain>Denwood</strain>
        <strain evidence="2">Zambia</strain>
    </source>
</reference>
<gene>
    <name evidence="1" type="ORF">SMTD_LOCUS9450</name>
</gene>
<accession>A0A183P514</accession>
<organism evidence="1 2">
    <name type="scientific">Schistosoma mattheei</name>
    <dbReference type="NCBI Taxonomy" id="31246"/>
    <lineage>
        <taxon>Eukaryota</taxon>
        <taxon>Metazoa</taxon>
        <taxon>Spiralia</taxon>
        <taxon>Lophotrochozoa</taxon>
        <taxon>Platyhelminthes</taxon>
        <taxon>Trematoda</taxon>
        <taxon>Digenea</taxon>
        <taxon>Strigeidida</taxon>
        <taxon>Schistosomatoidea</taxon>
        <taxon>Schistosomatidae</taxon>
        <taxon>Schistosoma</taxon>
    </lineage>
</organism>
<protein>
    <submittedName>
        <fullName evidence="1">Uncharacterized protein</fullName>
    </submittedName>
</protein>
<evidence type="ECO:0000313" key="1">
    <source>
        <dbReference type="EMBL" id="VDP49941.1"/>
    </source>
</evidence>
<evidence type="ECO:0000313" key="2">
    <source>
        <dbReference type="Proteomes" id="UP000269396"/>
    </source>
</evidence>
<dbReference type="AlphaFoldDB" id="A0A183P514"/>